<dbReference type="InterPro" id="IPR006461">
    <property type="entry name" value="PLAC_motif_containing"/>
</dbReference>
<keyword evidence="2" id="KW-1185">Reference proteome</keyword>
<dbReference type="PANTHER" id="PTHR15907">
    <property type="entry name" value="DUF614 FAMILY PROTEIN-RELATED"/>
    <property type="match status" value="1"/>
</dbReference>
<accession>A0A5N6YWD4</accession>
<dbReference type="NCBIfam" id="TIGR01571">
    <property type="entry name" value="A_thal_Cys_rich"/>
    <property type="match status" value="1"/>
</dbReference>
<dbReference type="EMBL" id="ML739277">
    <property type="protein sequence ID" value="KAE8349754.1"/>
    <property type="molecule type" value="Genomic_DNA"/>
</dbReference>
<dbReference type="OrthoDB" id="1045822at2759"/>
<reference evidence="2" key="1">
    <citation type="submission" date="2019-04" db="EMBL/GenBank/DDBJ databases">
        <title>Friends and foes A comparative genomics studyof 23 Aspergillus species from section Flavi.</title>
        <authorList>
            <consortium name="DOE Joint Genome Institute"/>
            <person name="Kjaerbolling I."/>
            <person name="Vesth T."/>
            <person name="Frisvad J.C."/>
            <person name="Nybo J.L."/>
            <person name="Theobald S."/>
            <person name="Kildgaard S."/>
            <person name="Isbrandt T."/>
            <person name="Kuo A."/>
            <person name="Sato A."/>
            <person name="Lyhne E.K."/>
            <person name="Kogle M.E."/>
            <person name="Wiebenga A."/>
            <person name="Kun R.S."/>
            <person name="Lubbers R.J."/>
            <person name="Makela M.R."/>
            <person name="Barry K."/>
            <person name="Chovatia M."/>
            <person name="Clum A."/>
            <person name="Daum C."/>
            <person name="Haridas S."/>
            <person name="He G."/>
            <person name="LaButti K."/>
            <person name="Lipzen A."/>
            <person name="Mondo S."/>
            <person name="Riley R."/>
            <person name="Salamov A."/>
            <person name="Simmons B.A."/>
            <person name="Magnuson J.K."/>
            <person name="Henrissat B."/>
            <person name="Mortensen U.H."/>
            <person name="Larsen T.O."/>
            <person name="Devries R.P."/>
            <person name="Grigoriev I.V."/>
            <person name="Machida M."/>
            <person name="Baker S.E."/>
            <person name="Andersen M.R."/>
        </authorList>
    </citation>
    <scope>NUCLEOTIDE SEQUENCE [LARGE SCALE GENOMIC DNA]</scope>
    <source>
        <strain evidence="2">CBS 553.77</strain>
    </source>
</reference>
<evidence type="ECO:0000313" key="2">
    <source>
        <dbReference type="Proteomes" id="UP000327118"/>
    </source>
</evidence>
<evidence type="ECO:0000313" key="1">
    <source>
        <dbReference type="EMBL" id="KAE8349754.1"/>
    </source>
</evidence>
<gene>
    <name evidence="1" type="ORF">BDV28DRAFT_160221</name>
</gene>
<organism evidence="1 2">
    <name type="scientific">Aspergillus coremiiformis</name>
    <dbReference type="NCBI Taxonomy" id="138285"/>
    <lineage>
        <taxon>Eukaryota</taxon>
        <taxon>Fungi</taxon>
        <taxon>Dikarya</taxon>
        <taxon>Ascomycota</taxon>
        <taxon>Pezizomycotina</taxon>
        <taxon>Eurotiomycetes</taxon>
        <taxon>Eurotiomycetidae</taxon>
        <taxon>Eurotiales</taxon>
        <taxon>Aspergillaceae</taxon>
        <taxon>Aspergillus</taxon>
        <taxon>Aspergillus subgen. Circumdati</taxon>
    </lineage>
</organism>
<proteinExistence type="predicted"/>
<dbReference type="AlphaFoldDB" id="A0A5N6YWD4"/>
<name>A0A5N6YWD4_9EURO</name>
<protein>
    <submittedName>
        <fullName evidence="1">DUF614 domain protein</fullName>
    </submittedName>
</protein>
<dbReference type="Proteomes" id="UP000327118">
    <property type="component" value="Unassembled WGS sequence"/>
</dbReference>
<sequence length="336" mass="37010">MHRDLRVDTSVGSNQRYSFLETPLEMHAPGLRNAISNSDTILGQTTAEQRQPQCLPQVNEKAQHLQQEAVAPAYPSGPNFDDHPANHAPFADEVPQPVQQYDAVVPGYSYAVPPPNSPRPLPVKTYPETPEQVARSHTGAIVPDMNPLQLPRLPYFPGPPVVSGASYTPLADDLTAYHQPGQISHPNQHVNGGSWSHDLCDCSNIWTSCLGFTCPCILYGKTQYRLSRISKKEDPTNMLGHETCNGSCTAMAVLCGCQWLMATVQHRRIRKVYGIQGDTASDCVRATCCTCCTLIQDENEIRKREEERASTARATGTTFVSPYLAPPQMSYSTSLR</sequence>
<dbReference type="Pfam" id="PF04749">
    <property type="entry name" value="PLAC8"/>
    <property type="match status" value="1"/>
</dbReference>